<dbReference type="Gene3D" id="3.30.2310.20">
    <property type="entry name" value="RelE-like"/>
    <property type="match status" value="1"/>
</dbReference>
<reference evidence="1" key="1">
    <citation type="submission" date="2021-05" db="EMBL/GenBank/DDBJ databases">
        <authorList>
            <person name="Tanabe Y."/>
        </authorList>
    </citation>
    <scope>NUCLEOTIDE SEQUENCE</scope>
    <source>
        <strain evidence="1">BOTRYCO-1</strain>
    </source>
</reference>
<dbReference type="Pfam" id="PF05015">
    <property type="entry name" value="HigB-like_toxin"/>
    <property type="match status" value="1"/>
</dbReference>
<sequence>MEIGSVRHKALLAFLETGKSKGLPGNLVERLRRMLVWLDAIDQANDLYVPPNYGAHQLGGDRAGVWSLTVSRNWRMTFQVSESLIIEDLDLEDYH</sequence>
<accession>A0ABQ4PYA5</accession>
<evidence type="ECO:0000313" key="2">
    <source>
        <dbReference type="Proteomes" id="UP001161064"/>
    </source>
</evidence>
<dbReference type="SUPFAM" id="SSF143011">
    <property type="entry name" value="RelE-like"/>
    <property type="match status" value="1"/>
</dbReference>
<dbReference type="Proteomes" id="UP001161064">
    <property type="component" value="Unassembled WGS sequence"/>
</dbReference>
<protein>
    <submittedName>
        <fullName evidence="1">Protein killer gene system toxin</fullName>
    </submittedName>
</protein>
<dbReference type="PANTHER" id="PTHR40266:SF2">
    <property type="entry name" value="TOXIN HIGB-1"/>
    <property type="match status" value="1"/>
</dbReference>
<dbReference type="InterPro" id="IPR035093">
    <property type="entry name" value="RelE/ParE_toxin_dom_sf"/>
</dbReference>
<organism evidence="1 2">
    <name type="scientific">Candidatus Phycosocius spiralis</name>
    <dbReference type="NCBI Taxonomy" id="2815099"/>
    <lineage>
        <taxon>Bacteria</taxon>
        <taxon>Pseudomonadati</taxon>
        <taxon>Pseudomonadota</taxon>
        <taxon>Alphaproteobacteria</taxon>
        <taxon>Caulobacterales</taxon>
        <taxon>Caulobacterales incertae sedis</taxon>
        <taxon>Candidatus Phycosocius</taxon>
    </lineage>
</organism>
<gene>
    <name evidence="1" type="ORF">PsB1_2157</name>
</gene>
<evidence type="ECO:0000313" key="1">
    <source>
        <dbReference type="EMBL" id="GIU68003.1"/>
    </source>
</evidence>
<dbReference type="InterPro" id="IPR007711">
    <property type="entry name" value="HigB-1"/>
</dbReference>
<comment type="caution">
    <text evidence="1">The sequence shown here is derived from an EMBL/GenBank/DDBJ whole genome shotgun (WGS) entry which is preliminary data.</text>
</comment>
<keyword evidence="2" id="KW-1185">Reference proteome</keyword>
<dbReference type="RefSeq" id="WP_284361453.1">
    <property type="nucleotide sequence ID" value="NZ_BPFZ01000017.1"/>
</dbReference>
<dbReference type="EMBL" id="BPFZ01000017">
    <property type="protein sequence ID" value="GIU68003.1"/>
    <property type="molecule type" value="Genomic_DNA"/>
</dbReference>
<dbReference type="PANTHER" id="PTHR40266">
    <property type="entry name" value="TOXIN HIGB-1"/>
    <property type="match status" value="1"/>
</dbReference>
<proteinExistence type="predicted"/>
<reference evidence="1" key="2">
    <citation type="journal article" date="2023" name="ISME Commun">
        <title>Characterization of a bloom-associated alphaproteobacterial lineage, 'Candidatus Phycosocius': insights into freshwater algal-bacterial interactions.</title>
        <authorList>
            <person name="Tanabe Y."/>
            <person name="Yamaguchi H."/>
            <person name="Yoshida M."/>
            <person name="Kai A."/>
            <person name="Okazaki Y."/>
        </authorList>
    </citation>
    <scope>NUCLEOTIDE SEQUENCE</scope>
    <source>
        <strain evidence="1">BOTRYCO-1</strain>
    </source>
</reference>
<name>A0ABQ4PYA5_9PROT</name>